<dbReference type="GO" id="GO:0016787">
    <property type="term" value="F:hydrolase activity"/>
    <property type="evidence" value="ECO:0007669"/>
    <property type="project" value="UniProtKB-KW"/>
</dbReference>
<dbReference type="InterPro" id="IPR020476">
    <property type="entry name" value="Nudix_hydrolase"/>
</dbReference>
<feature type="region of interest" description="Disordered" evidence="5">
    <location>
        <begin position="1"/>
        <end position="22"/>
    </location>
</feature>
<gene>
    <name evidence="7" type="ORF">NMN56_008905</name>
</gene>
<feature type="region of interest" description="Disordered" evidence="5">
    <location>
        <begin position="172"/>
        <end position="259"/>
    </location>
</feature>
<protein>
    <submittedName>
        <fullName evidence="7">NUDIX hydrolase</fullName>
    </submittedName>
</protein>
<name>A0ABT6ZSM9_9ACTN</name>
<feature type="compositionally biased region" description="Basic and acidic residues" evidence="5">
    <location>
        <begin position="186"/>
        <end position="195"/>
    </location>
</feature>
<evidence type="ECO:0000256" key="2">
    <source>
        <dbReference type="ARBA" id="ARBA00005582"/>
    </source>
</evidence>
<feature type="compositionally biased region" description="Basic and acidic residues" evidence="5">
    <location>
        <begin position="205"/>
        <end position="217"/>
    </location>
</feature>
<comment type="similarity">
    <text evidence="2">Belongs to the Nudix hydrolase family.</text>
</comment>
<evidence type="ECO:0000259" key="6">
    <source>
        <dbReference type="PROSITE" id="PS51462"/>
    </source>
</evidence>
<evidence type="ECO:0000256" key="4">
    <source>
        <dbReference type="ARBA" id="ARBA00022842"/>
    </source>
</evidence>
<dbReference type="PROSITE" id="PS51462">
    <property type="entry name" value="NUDIX"/>
    <property type="match status" value="2"/>
</dbReference>
<comment type="cofactor">
    <cofactor evidence="1">
        <name>Mg(2+)</name>
        <dbReference type="ChEBI" id="CHEBI:18420"/>
    </cofactor>
</comment>
<dbReference type="CDD" id="cd18876">
    <property type="entry name" value="NUDIX_Hydrolase"/>
    <property type="match status" value="1"/>
</dbReference>
<dbReference type="Proteomes" id="UP001214441">
    <property type="component" value="Unassembled WGS sequence"/>
</dbReference>
<comment type="caution">
    <text evidence="7">The sequence shown here is derived from an EMBL/GenBank/DDBJ whole genome shotgun (WGS) entry which is preliminary data.</text>
</comment>
<dbReference type="PANTHER" id="PTHR43046">
    <property type="entry name" value="GDP-MANNOSE MANNOSYL HYDROLASE"/>
    <property type="match status" value="1"/>
</dbReference>
<dbReference type="InterPro" id="IPR020084">
    <property type="entry name" value="NUDIX_hydrolase_CS"/>
</dbReference>
<dbReference type="PRINTS" id="PR00502">
    <property type="entry name" value="NUDIXFAMILY"/>
</dbReference>
<dbReference type="InterPro" id="IPR015797">
    <property type="entry name" value="NUDIX_hydrolase-like_dom_sf"/>
</dbReference>
<keyword evidence="4" id="KW-0460">Magnesium</keyword>
<dbReference type="SUPFAM" id="SSF55811">
    <property type="entry name" value="Nudix"/>
    <property type="match status" value="2"/>
</dbReference>
<evidence type="ECO:0000313" key="7">
    <source>
        <dbReference type="EMBL" id="MDJ1132067.1"/>
    </source>
</evidence>
<dbReference type="Gene3D" id="3.90.79.10">
    <property type="entry name" value="Nucleoside Triphosphate Pyrophosphohydrolase"/>
    <property type="match status" value="2"/>
</dbReference>
<organism evidence="7 8">
    <name type="scientific">Streptomyces iconiensis</name>
    <dbReference type="NCBI Taxonomy" id="1384038"/>
    <lineage>
        <taxon>Bacteria</taxon>
        <taxon>Bacillati</taxon>
        <taxon>Actinomycetota</taxon>
        <taxon>Actinomycetes</taxon>
        <taxon>Kitasatosporales</taxon>
        <taxon>Streptomycetaceae</taxon>
        <taxon>Streptomyces</taxon>
    </lineage>
</organism>
<dbReference type="RefSeq" id="WP_274042383.1">
    <property type="nucleotide sequence ID" value="NZ_JANCPR020000007.1"/>
</dbReference>
<evidence type="ECO:0000256" key="5">
    <source>
        <dbReference type="SAM" id="MobiDB-lite"/>
    </source>
</evidence>
<dbReference type="InterPro" id="IPR000086">
    <property type="entry name" value="NUDIX_hydrolase_dom"/>
</dbReference>
<keyword evidence="3 7" id="KW-0378">Hydrolase</keyword>
<feature type="domain" description="Nudix hydrolase" evidence="6">
    <location>
        <begin position="277"/>
        <end position="411"/>
    </location>
</feature>
<dbReference type="PROSITE" id="PS00893">
    <property type="entry name" value="NUDIX_BOX"/>
    <property type="match status" value="1"/>
</dbReference>
<evidence type="ECO:0000313" key="8">
    <source>
        <dbReference type="Proteomes" id="UP001214441"/>
    </source>
</evidence>
<dbReference type="EMBL" id="JANCPR020000007">
    <property type="protein sequence ID" value="MDJ1132067.1"/>
    <property type="molecule type" value="Genomic_DNA"/>
</dbReference>
<dbReference type="PANTHER" id="PTHR43046:SF12">
    <property type="entry name" value="GDP-MANNOSE MANNOSYL HYDROLASE"/>
    <property type="match status" value="1"/>
</dbReference>
<keyword evidence="8" id="KW-1185">Reference proteome</keyword>
<proteinExistence type="inferred from homology"/>
<dbReference type="Pfam" id="PF00293">
    <property type="entry name" value="NUDIX"/>
    <property type="match status" value="2"/>
</dbReference>
<evidence type="ECO:0000256" key="3">
    <source>
        <dbReference type="ARBA" id="ARBA00022801"/>
    </source>
</evidence>
<feature type="domain" description="Nudix hydrolase" evidence="6">
    <location>
        <begin position="28"/>
        <end position="167"/>
    </location>
</feature>
<reference evidence="7 8" key="1">
    <citation type="submission" date="2023-05" db="EMBL/GenBank/DDBJ databases">
        <title>Streptantibioticus silvisoli sp. nov., acidotolerant actinomycetes 1 from pine litter.</title>
        <authorList>
            <person name="Swiecimska M."/>
            <person name="Golinska P."/>
            <person name="Sangal V."/>
            <person name="Wachnowicz B."/>
            <person name="Goodfellow M."/>
        </authorList>
    </citation>
    <scope>NUCLEOTIDE SEQUENCE [LARGE SCALE GENOMIC DNA]</scope>
    <source>
        <strain evidence="7 8">DSM 42109</strain>
    </source>
</reference>
<evidence type="ECO:0000256" key="1">
    <source>
        <dbReference type="ARBA" id="ARBA00001946"/>
    </source>
</evidence>
<accession>A0ABT6ZSM9</accession>
<feature type="compositionally biased region" description="Low complexity" evidence="5">
    <location>
        <begin position="234"/>
        <end position="256"/>
    </location>
</feature>
<sequence>MDSPHRGTPRIPQQPRTSQEEYARSRHAVWLGAAALLSDELGRVLLVKPTYRGEWLLPGGCAEPGESPETACRREVHEELGLSRAPGKLLAVHWLSPGHPDVAAGLPFPGEVRYVLDGGVLTAADIASLRLPADELSGYRLIDPHAASELMTPVDARIVVAAVRARMSGATAHLSDGHHAGSVPSWDRHPSHERTQAALQSPDRPCADRVCADRPTPRAEGPAPGSGDGKPGKTGPATTVATSAAAAADTPGCPATSTAYGRSPVWLPPEEYAEKLLKSTSFACLFFTDERERPLQLRSVYSPGHPWQWPGGTMDPGERPWQTALRECQEETGIAFGGPPRLIASVFGGPGRAWPFSTIGFVFDGGRLTGQEIEDIALDADEHDEVRVLAVEEWRALMPRRDFARLEAVMEARRTGATAYFDSWDWDE</sequence>